<evidence type="ECO:0000313" key="2">
    <source>
        <dbReference type="EMBL" id="PNP38009.1"/>
    </source>
</evidence>
<dbReference type="OrthoDB" id="2684236at2759"/>
<dbReference type="Proteomes" id="UP000236546">
    <property type="component" value="Unassembled WGS sequence"/>
</dbReference>
<name>A0A2K0SXK8_9HYPO</name>
<dbReference type="InterPro" id="IPR009836">
    <property type="entry name" value="GRDP-like"/>
</dbReference>
<dbReference type="PANTHER" id="PTHR34365:SF7">
    <property type="entry name" value="GLYCINE-RICH DOMAIN-CONTAINING PROTEIN 1"/>
    <property type="match status" value="1"/>
</dbReference>
<dbReference type="AlphaFoldDB" id="A0A2K0SXK8"/>
<evidence type="ECO:0000256" key="1">
    <source>
        <dbReference type="SAM" id="MobiDB-lite"/>
    </source>
</evidence>
<dbReference type="EMBL" id="MTYH01000115">
    <property type="protein sequence ID" value="PNP38009.1"/>
    <property type="molecule type" value="Genomic_DNA"/>
</dbReference>
<sequence length="428" mass="47626">MTREPANGEAPPGYTPTAAEPPNGQPDPPSDIDITASFANLAISSDPPTGIPNVDTTLAHLKLLHAVHSLKEDVGYNDGLWGLWDDRADKDTDIILDGALPSGVKLDSLSKDEKNKLALSRLREKRWAIFLARAVDRYEAWWNAITRQKEMLTEADMMKTRGSRYIDFPTSGAPLPWSDDNIPPLDVLMVMHAHMLNPRAFLEDAIRTNMIEYWTAGMPWLPVNNAISTDFSYNANDEAKTNWVARTGLNWDNQADSMTKEFRCPWCKGGLKVPWTTCGTASEAKGTIGNGYGDGNFSHNCPSCRQTITKEVLSLSKFIKDSSLVLSKSVPMPGTILSMVSGTPEIVPEPPYSIIYSRTFPNRLIQFELRSKILELINPQAQHPSMVDVRELIEKATKDGQVIRKLYGNYSRARRAILPREAKVATAR</sequence>
<dbReference type="PANTHER" id="PTHR34365">
    <property type="entry name" value="ENOLASE (DUF1399)"/>
    <property type="match status" value="1"/>
</dbReference>
<accession>A0A2K0SXK8</accession>
<feature type="region of interest" description="Disordered" evidence="1">
    <location>
        <begin position="1"/>
        <end position="31"/>
    </location>
</feature>
<proteinExistence type="predicted"/>
<organism evidence="2 3">
    <name type="scientific">Trichoderma gamsii</name>
    <dbReference type="NCBI Taxonomy" id="398673"/>
    <lineage>
        <taxon>Eukaryota</taxon>
        <taxon>Fungi</taxon>
        <taxon>Dikarya</taxon>
        <taxon>Ascomycota</taxon>
        <taxon>Pezizomycotina</taxon>
        <taxon>Sordariomycetes</taxon>
        <taxon>Hypocreomycetidae</taxon>
        <taxon>Hypocreales</taxon>
        <taxon>Hypocreaceae</taxon>
        <taxon>Trichoderma</taxon>
    </lineage>
</organism>
<protein>
    <submittedName>
        <fullName evidence="2">Uncharacterized protein</fullName>
    </submittedName>
</protein>
<gene>
    <name evidence="2" type="ORF">TGAMA5MH_10108</name>
</gene>
<reference evidence="2 3" key="1">
    <citation type="submission" date="2017-02" db="EMBL/GenBank/DDBJ databases">
        <title>Genomes of Trichoderma spp. with biocontrol activity.</title>
        <authorList>
            <person name="Gardiner D."/>
            <person name="Kazan K."/>
            <person name="Vos C."/>
            <person name="Harvey P."/>
        </authorList>
    </citation>
    <scope>NUCLEOTIDE SEQUENCE [LARGE SCALE GENOMIC DNA]</scope>
    <source>
        <strain evidence="2 3">A5MH</strain>
    </source>
</reference>
<comment type="caution">
    <text evidence="2">The sequence shown here is derived from an EMBL/GenBank/DDBJ whole genome shotgun (WGS) entry which is preliminary data.</text>
</comment>
<evidence type="ECO:0000313" key="3">
    <source>
        <dbReference type="Proteomes" id="UP000236546"/>
    </source>
</evidence>